<gene>
    <name evidence="3" type="ORF">HNQ86_002660</name>
    <name evidence="2" type="ORF">LF63_0112955</name>
</gene>
<dbReference type="PROSITE" id="PS51257">
    <property type="entry name" value="PROKAR_LIPOPROTEIN"/>
    <property type="match status" value="1"/>
</dbReference>
<reference evidence="3 5" key="2">
    <citation type="submission" date="2020-08" db="EMBL/GenBank/DDBJ databases">
        <title>Genomic Encyclopedia of Type Strains, Phase IV (KMG-IV): sequencing the most valuable type-strain genomes for metagenomic binning, comparative biology and taxonomic classification.</title>
        <authorList>
            <person name="Goeker M."/>
        </authorList>
    </citation>
    <scope>NUCLEOTIDE SEQUENCE [LARGE SCALE GENOMIC DNA]</scope>
    <source>
        <strain evidence="3 5">DSM 107085</strain>
    </source>
</reference>
<comment type="caution">
    <text evidence="2">The sequence shown here is derived from an EMBL/GenBank/DDBJ whole genome shotgun (WGS) entry which is preliminary data.</text>
</comment>
<dbReference type="Pfam" id="PF14316">
    <property type="entry name" value="DUF4381"/>
    <property type="match status" value="1"/>
</dbReference>
<name>A0A099CT82_9GAMM</name>
<evidence type="ECO:0000256" key="1">
    <source>
        <dbReference type="SAM" id="Phobius"/>
    </source>
</evidence>
<dbReference type="STRING" id="1543381.LF63_0112955"/>
<evidence type="ECO:0008006" key="6">
    <source>
        <dbReference type="Google" id="ProtNLM"/>
    </source>
</evidence>
<feature type="transmembrane region" description="Helical" evidence="1">
    <location>
        <begin position="24"/>
        <end position="44"/>
    </location>
</feature>
<evidence type="ECO:0000313" key="2">
    <source>
        <dbReference type="EMBL" id="KGI76837.1"/>
    </source>
</evidence>
<dbReference type="EMBL" id="JACHET010000001">
    <property type="protein sequence ID" value="MBB6185315.1"/>
    <property type="molecule type" value="Genomic_DNA"/>
</dbReference>
<dbReference type="Proteomes" id="UP000029708">
    <property type="component" value="Unassembled WGS sequence"/>
</dbReference>
<dbReference type="Proteomes" id="UP000560000">
    <property type="component" value="Unassembled WGS sequence"/>
</dbReference>
<dbReference type="InterPro" id="IPR025489">
    <property type="entry name" value="DUF4381"/>
</dbReference>
<keyword evidence="4" id="KW-1185">Reference proteome</keyword>
<dbReference type="EMBL" id="JROI01000015">
    <property type="protein sequence ID" value="KGI76837.1"/>
    <property type="molecule type" value="Genomic_DNA"/>
</dbReference>
<dbReference type="OrthoDB" id="5957433at2"/>
<accession>A0A099CT82</accession>
<evidence type="ECO:0000313" key="3">
    <source>
        <dbReference type="EMBL" id="MBB6185315.1"/>
    </source>
</evidence>
<dbReference type="HOGENOM" id="CLU_113195_0_2_6"/>
<keyword evidence="1" id="KW-0812">Transmembrane</keyword>
<keyword evidence="1" id="KW-0472">Membrane</keyword>
<sequence length="156" mass="17611">MIAPGPKLRDIHPPPPPSWWPPAYGWWVLLACVLAAMVVLVWYARRKRRGRLRWKAVRDALGEMRARYPQEGLAWLAGQLSQWLRRAAIQRDAAAASMQGEAWRAFLTAHAPRGADVAPLLSLHDLAYRPAPQFDAEATLHAAEAWLRHVLTERSA</sequence>
<evidence type="ECO:0000313" key="4">
    <source>
        <dbReference type="Proteomes" id="UP000029708"/>
    </source>
</evidence>
<dbReference type="RefSeq" id="WP_043102427.1">
    <property type="nucleotide sequence ID" value="NZ_JACHET010000001.1"/>
</dbReference>
<protein>
    <recommendedName>
        <fullName evidence="6">DUF4381 domain-containing protein</fullName>
    </recommendedName>
</protein>
<keyword evidence="1" id="KW-1133">Transmembrane helix</keyword>
<organism evidence="2 4">
    <name type="scientific">Oleiagrimonas soli</name>
    <dbReference type="NCBI Taxonomy" id="1543381"/>
    <lineage>
        <taxon>Bacteria</taxon>
        <taxon>Pseudomonadati</taxon>
        <taxon>Pseudomonadota</taxon>
        <taxon>Gammaproteobacteria</taxon>
        <taxon>Lysobacterales</taxon>
        <taxon>Rhodanobacteraceae</taxon>
        <taxon>Oleiagrimonas</taxon>
    </lineage>
</organism>
<evidence type="ECO:0000313" key="5">
    <source>
        <dbReference type="Proteomes" id="UP000560000"/>
    </source>
</evidence>
<dbReference type="AlphaFoldDB" id="A0A099CT82"/>
<reference evidence="2 4" key="1">
    <citation type="submission" date="2014-09" db="EMBL/GenBank/DDBJ databases">
        <title>Xanthomonadaceae 3.5X direct submission.</title>
        <authorList>
            <person name="Fang T."/>
            <person name="Wang H."/>
        </authorList>
    </citation>
    <scope>NUCLEOTIDE SEQUENCE [LARGE SCALE GENOMIC DNA]</scope>
    <source>
        <strain evidence="2 4">3.5X</strain>
    </source>
</reference>
<proteinExistence type="predicted"/>